<feature type="compositionally biased region" description="Low complexity" evidence="1">
    <location>
        <begin position="484"/>
        <end position="508"/>
    </location>
</feature>
<gene>
    <name evidence="2" type="ORF">Rt10032_c11g4667</name>
</gene>
<dbReference type="AlphaFoldDB" id="A0A511KJU8"/>
<feature type="region of interest" description="Disordered" evidence="1">
    <location>
        <begin position="234"/>
        <end position="394"/>
    </location>
</feature>
<dbReference type="OrthoDB" id="2528349at2759"/>
<dbReference type="EMBL" id="BJWK01000011">
    <property type="protein sequence ID" value="GEM10650.1"/>
    <property type="molecule type" value="Genomic_DNA"/>
</dbReference>
<dbReference type="Proteomes" id="UP000321518">
    <property type="component" value="Unassembled WGS sequence"/>
</dbReference>
<feature type="compositionally biased region" description="Polar residues" evidence="1">
    <location>
        <begin position="112"/>
        <end position="123"/>
    </location>
</feature>
<feature type="compositionally biased region" description="Pro residues" evidence="1">
    <location>
        <begin position="73"/>
        <end position="84"/>
    </location>
</feature>
<evidence type="ECO:0000313" key="2">
    <source>
        <dbReference type="EMBL" id="GEM10650.1"/>
    </source>
</evidence>
<proteinExistence type="predicted"/>
<sequence length="561" mass="58399">MSTLAADAMNWDEDGNADIIARDEEMMSMSPGYEATLAPPALSSVPRRTRSRSGSGSAPMLLHNAGSSSLPPSVFPFPSVPPSPLTVARALQAGQKTPPPFLQRRLFKDDTGSGSSVNQDEGTSASGRSSRSGSSSDVAMSGTRPRPIRAQTLASAFAADEDEEIEELSAVLSRSASAGPEEPFDRVVRRPVSRKPNLLPKPKSHLRILSELKTEASGDMAEIASEATLHRLSRAGASAVPALRSSCPPLLDAKAASNPPPPTQSGPRPTSTAPRPTPNRFPEQVEDDDPISAHNASSNSSNDEADEAAEVGSDWGGMSVGGYATEEDEERRSNVVWNGIRSGPGGSAVTVATPTGTGRSPGSGGRAGMELESPFATPGTPTTSLAARPGKRKMHEDRFEPYAHQAFKRRAVSPAASLTLSPGFIQQASMSGNGSFPSGTTSRPTPPPLMPSTLSTMSNPSTQPVTIPSPTGSAPHYSFFSSVSGAPPGTRSAAASPSGATASSLSSSTGGGLGRGFMSFALSDRHKPISVIEERERRNQSMKVEPGAMGRMSLGEEEEEL</sequence>
<name>A0A511KJU8_RHOTO</name>
<feature type="compositionally biased region" description="Low complexity" evidence="1">
    <location>
        <begin position="124"/>
        <end position="136"/>
    </location>
</feature>
<feature type="region of interest" description="Disordered" evidence="1">
    <location>
        <begin position="531"/>
        <end position="561"/>
    </location>
</feature>
<accession>A0A511KJU8</accession>
<reference evidence="2 3" key="1">
    <citation type="submission" date="2019-07" db="EMBL/GenBank/DDBJ databases">
        <title>Rhodotorula toruloides NBRC10032 genome sequencing.</title>
        <authorList>
            <person name="Shida Y."/>
            <person name="Takaku H."/>
            <person name="Ogasawara W."/>
            <person name="Mori K."/>
        </authorList>
    </citation>
    <scope>NUCLEOTIDE SEQUENCE [LARGE SCALE GENOMIC DNA]</scope>
    <source>
        <strain evidence="2 3">NBRC10032</strain>
    </source>
</reference>
<feature type="region of interest" description="Disordered" evidence="1">
    <location>
        <begin position="32"/>
        <end position="147"/>
    </location>
</feature>
<evidence type="ECO:0000313" key="3">
    <source>
        <dbReference type="Proteomes" id="UP000321518"/>
    </source>
</evidence>
<organism evidence="2 3">
    <name type="scientific">Rhodotorula toruloides</name>
    <name type="common">Yeast</name>
    <name type="synonym">Rhodosporidium toruloides</name>
    <dbReference type="NCBI Taxonomy" id="5286"/>
    <lineage>
        <taxon>Eukaryota</taxon>
        <taxon>Fungi</taxon>
        <taxon>Dikarya</taxon>
        <taxon>Basidiomycota</taxon>
        <taxon>Pucciniomycotina</taxon>
        <taxon>Microbotryomycetes</taxon>
        <taxon>Sporidiobolales</taxon>
        <taxon>Sporidiobolaceae</taxon>
        <taxon>Rhodotorula</taxon>
    </lineage>
</organism>
<feature type="region of interest" description="Disordered" evidence="1">
    <location>
        <begin position="170"/>
        <end position="199"/>
    </location>
</feature>
<comment type="caution">
    <text evidence="2">The sequence shown here is derived from an EMBL/GenBank/DDBJ whole genome shotgun (WGS) entry which is preliminary data.</text>
</comment>
<feature type="region of interest" description="Disordered" evidence="1">
    <location>
        <begin position="429"/>
        <end position="519"/>
    </location>
</feature>
<evidence type="ECO:0000256" key="1">
    <source>
        <dbReference type="SAM" id="MobiDB-lite"/>
    </source>
</evidence>
<feature type="compositionally biased region" description="Polar residues" evidence="1">
    <location>
        <begin position="459"/>
        <end position="472"/>
    </location>
</feature>
<protein>
    <submittedName>
        <fullName evidence="2">Proteophosphoglycan ppg4</fullName>
    </submittedName>
</protein>
<feature type="compositionally biased region" description="Low complexity" evidence="1">
    <location>
        <begin position="265"/>
        <end position="280"/>
    </location>
</feature>
<feature type="compositionally biased region" description="Low complexity" evidence="1">
    <location>
        <begin position="292"/>
        <end position="302"/>
    </location>
</feature>